<proteinExistence type="predicted"/>
<gene>
    <name evidence="7" type="ORF">GGR03_000708</name>
</gene>
<dbReference type="PANTHER" id="PTHR13887:SF14">
    <property type="entry name" value="DISULFIDE BOND FORMATION PROTEIN D"/>
    <property type="match status" value="1"/>
</dbReference>
<accession>A0A7W6HAM8</accession>
<evidence type="ECO:0000313" key="8">
    <source>
        <dbReference type="Proteomes" id="UP000588647"/>
    </source>
</evidence>
<evidence type="ECO:0000313" key="7">
    <source>
        <dbReference type="EMBL" id="MBB4001661.1"/>
    </source>
</evidence>
<evidence type="ECO:0000256" key="4">
    <source>
        <dbReference type="ARBA" id="ARBA00023284"/>
    </source>
</evidence>
<dbReference type="Pfam" id="PF01323">
    <property type="entry name" value="DSBA"/>
    <property type="match status" value="1"/>
</dbReference>
<dbReference type="Pfam" id="PF18312">
    <property type="entry name" value="ScsC_N"/>
    <property type="match status" value="1"/>
</dbReference>
<name>A0A7W6HAM8_9HYPH</name>
<feature type="chain" id="PRO_5030684868" evidence="5">
    <location>
        <begin position="22"/>
        <end position="254"/>
    </location>
</feature>
<feature type="signal peptide" evidence="5">
    <location>
        <begin position="1"/>
        <end position="21"/>
    </location>
</feature>
<evidence type="ECO:0000256" key="3">
    <source>
        <dbReference type="ARBA" id="ARBA00023157"/>
    </source>
</evidence>
<dbReference type="AlphaFoldDB" id="A0A7W6HAM8"/>
<dbReference type="CDD" id="cd03023">
    <property type="entry name" value="DsbA_Com1_like"/>
    <property type="match status" value="1"/>
</dbReference>
<keyword evidence="7" id="KW-0413">Isomerase</keyword>
<evidence type="ECO:0000256" key="1">
    <source>
        <dbReference type="ARBA" id="ARBA00022729"/>
    </source>
</evidence>
<dbReference type="Gene3D" id="3.40.30.10">
    <property type="entry name" value="Glutaredoxin"/>
    <property type="match status" value="1"/>
</dbReference>
<reference evidence="7 8" key="1">
    <citation type="submission" date="2020-08" db="EMBL/GenBank/DDBJ databases">
        <title>Genomic Encyclopedia of Type Strains, Phase IV (KMG-IV): sequencing the most valuable type-strain genomes for metagenomic binning, comparative biology and taxonomic classification.</title>
        <authorList>
            <person name="Goeker M."/>
        </authorList>
    </citation>
    <scope>NUCLEOTIDE SEQUENCE [LARGE SCALE GENOMIC DNA]</scope>
    <source>
        <strain evidence="7 8">DSM 103570</strain>
    </source>
</reference>
<protein>
    <submittedName>
        <fullName evidence="7">Protein-disulfide isomerase</fullName>
    </submittedName>
</protein>
<evidence type="ECO:0000256" key="2">
    <source>
        <dbReference type="ARBA" id="ARBA00023002"/>
    </source>
</evidence>
<dbReference type="EMBL" id="JACIEM010000001">
    <property type="protein sequence ID" value="MBB4001661.1"/>
    <property type="molecule type" value="Genomic_DNA"/>
</dbReference>
<keyword evidence="8" id="KW-1185">Reference proteome</keyword>
<organism evidence="7 8">
    <name type="scientific">Aurantimonas endophytica</name>
    <dbReference type="NCBI Taxonomy" id="1522175"/>
    <lineage>
        <taxon>Bacteria</taxon>
        <taxon>Pseudomonadati</taxon>
        <taxon>Pseudomonadota</taxon>
        <taxon>Alphaproteobacteria</taxon>
        <taxon>Hyphomicrobiales</taxon>
        <taxon>Aurantimonadaceae</taxon>
        <taxon>Aurantimonas</taxon>
    </lineage>
</organism>
<keyword evidence="3" id="KW-1015">Disulfide bond</keyword>
<feature type="domain" description="Thioredoxin" evidence="6">
    <location>
        <begin position="13"/>
        <end position="248"/>
    </location>
</feature>
<sequence length="254" mass="26452">MTRKTLLAAAAGLAFALPAAAQTAQSRFDAEATQEIESIVHQYLVEHPEVLLEALDSLEAKRATEQMASQKTAIEEHGAELFASPEGTVLGNPEGDVTLVEFFDYNCGYCKQAQADMDALLAADPNIRFVLKEIPVLGPQSLAASRVSLAVREVAPDRYAEFHRTLLGSRGVADEAVALGVAEDLGIETAALRAAMDSPAVAEALAESNELAEGLAINGTPTYVVADGILAGAVGKDALAAGIANVRECGSTAC</sequence>
<dbReference type="PANTHER" id="PTHR13887">
    <property type="entry name" value="GLUTATHIONE S-TRANSFERASE KAPPA"/>
    <property type="match status" value="1"/>
</dbReference>
<dbReference type="Proteomes" id="UP000588647">
    <property type="component" value="Unassembled WGS sequence"/>
</dbReference>
<keyword evidence="1 5" id="KW-0732">Signal</keyword>
<evidence type="ECO:0000259" key="6">
    <source>
        <dbReference type="PROSITE" id="PS51352"/>
    </source>
</evidence>
<dbReference type="GO" id="GO:0016491">
    <property type="term" value="F:oxidoreductase activity"/>
    <property type="evidence" value="ECO:0007669"/>
    <property type="project" value="UniProtKB-KW"/>
</dbReference>
<dbReference type="InterPro" id="IPR001853">
    <property type="entry name" value="DSBA-like_thioredoxin_dom"/>
</dbReference>
<dbReference type="InterPro" id="IPR036249">
    <property type="entry name" value="Thioredoxin-like_sf"/>
</dbReference>
<dbReference type="SUPFAM" id="SSF52833">
    <property type="entry name" value="Thioredoxin-like"/>
    <property type="match status" value="1"/>
</dbReference>
<evidence type="ECO:0000256" key="5">
    <source>
        <dbReference type="SAM" id="SignalP"/>
    </source>
</evidence>
<dbReference type="InterPro" id="IPR041205">
    <property type="entry name" value="ScsC_N"/>
</dbReference>
<keyword evidence="4" id="KW-0676">Redox-active center</keyword>
<dbReference type="RefSeq" id="WP_252920100.1">
    <property type="nucleotide sequence ID" value="NZ_JAAAMM010000001.1"/>
</dbReference>
<dbReference type="GO" id="GO:0016853">
    <property type="term" value="F:isomerase activity"/>
    <property type="evidence" value="ECO:0007669"/>
    <property type="project" value="UniProtKB-KW"/>
</dbReference>
<dbReference type="InterPro" id="IPR013766">
    <property type="entry name" value="Thioredoxin_domain"/>
</dbReference>
<keyword evidence="2" id="KW-0560">Oxidoreductase</keyword>
<dbReference type="PROSITE" id="PS51352">
    <property type="entry name" value="THIOREDOXIN_2"/>
    <property type="match status" value="1"/>
</dbReference>
<comment type="caution">
    <text evidence="7">The sequence shown here is derived from an EMBL/GenBank/DDBJ whole genome shotgun (WGS) entry which is preliminary data.</text>
</comment>